<evidence type="ECO:0000256" key="1">
    <source>
        <dbReference type="ARBA" id="ARBA00022737"/>
    </source>
</evidence>
<dbReference type="PANTHER" id="PTHR24171">
    <property type="entry name" value="ANKYRIN REPEAT DOMAIN-CONTAINING PROTEIN 39-RELATED"/>
    <property type="match status" value="1"/>
</dbReference>
<evidence type="ECO:0000256" key="2">
    <source>
        <dbReference type="ARBA" id="ARBA00023043"/>
    </source>
</evidence>
<feature type="repeat" description="ANK" evidence="3">
    <location>
        <begin position="90"/>
        <end position="122"/>
    </location>
</feature>
<keyword evidence="2 3" id="KW-0040">ANK repeat</keyword>
<feature type="repeat" description="ANK" evidence="3">
    <location>
        <begin position="123"/>
        <end position="155"/>
    </location>
</feature>
<feature type="compositionally biased region" description="Polar residues" evidence="4">
    <location>
        <begin position="750"/>
        <end position="773"/>
    </location>
</feature>
<sequence length="942" mass="103224">MMKYDHNAFLTHKFSTMGIKQNFLDDDLSGYSTKSSIDLDATETMTMATDMSAFGGCQPADRLRLASSKGQMDKVKELVLAGTSFQPDKEGRTAIHYAAVNGYANIVSLLAAEGCDIDSQDNLGYTALHRAAAQGHLEVIKILLGEGCAIDRQDEVHGNAALHEAAWNGYSQTLQLMVKHQANVHVYNKAGFSALHLAAQNGHNQSARVLLYANCNPDQKNNYGDTPLHTAARYGHAGVTRILVSARCNVSEQNKNGDTALHICAALKRRKIAKLLCDNMVDTSLRNKQNETAVDVARRKEYAEIILIITSQPKASKKIRAARKKAAKNSQTGLTVNLPEDKEKKEKKGFFFRRKSTRAAKEKEKEAKEAMVAPSETSTSYYTSDTRGAHSQHQTAPPQQQARGTTTAVPPVHGLLSNYVPKTGVQYYRDLAGNIKQGPIGYTAVCVCAPQVKRLEKKVECDRNNMYDHIDASHRTLAQRIDTLDRRCAQQVHAIDRLTKERLDQERRNFDERLRSSVRRERAETEKQISLCRVNMRTDLQSWMDSQLTSGQGGARVMDNRHALYGRNPNCRAFQRGDALNQSFDRRSFEHDYEQDSTPLPGKLYRSKSDDTLSVSSSQAGGAHRLSRRVTERCNNELLSLHIQSISAGRPQPMQVISREKHRKQRSRDNLIGGAGDTFRDRVWSFHEDVQKPSSGRSPEGQSGDAAEFSEYSSEICVDGDGQFDCDAWYNMPKHRHARQYQEGDGKVSGTASGTNLHQKQNDGYTQPRSSAARQGDGKQCLVVNSMSSNQRRANAANERTAMTVPTTTHVVQVHQSKADASGRSNPDSGYGGKSVNGLGKPPVPPKKPSLGPASFPMYSLPSSTASTPTASTCNTTASTCNTSGTTGSSLAAPSFGPRTSKQQGAQTMVRSPAGTSQRGGASSPRGAETANNLCVGRCHAV</sequence>
<dbReference type="EMBL" id="JAODUO010000964">
    <property type="protein sequence ID" value="KAK2172396.1"/>
    <property type="molecule type" value="Genomic_DNA"/>
</dbReference>
<accession>A0AAD9KJ88</accession>
<protein>
    <recommendedName>
        <fullName evidence="7">Ankyrin repeat domain-containing protein 6</fullName>
    </recommendedName>
</protein>
<feature type="compositionally biased region" description="Low complexity" evidence="4">
    <location>
        <begin position="375"/>
        <end position="386"/>
    </location>
</feature>
<organism evidence="5 6">
    <name type="scientific">Ridgeia piscesae</name>
    <name type="common">Tubeworm</name>
    <dbReference type="NCBI Taxonomy" id="27915"/>
    <lineage>
        <taxon>Eukaryota</taxon>
        <taxon>Metazoa</taxon>
        <taxon>Spiralia</taxon>
        <taxon>Lophotrochozoa</taxon>
        <taxon>Annelida</taxon>
        <taxon>Polychaeta</taxon>
        <taxon>Sedentaria</taxon>
        <taxon>Canalipalpata</taxon>
        <taxon>Sabellida</taxon>
        <taxon>Siboglinidae</taxon>
        <taxon>Ridgeia</taxon>
    </lineage>
</organism>
<feature type="compositionally biased region" description="Basic and acidic residues" evidence="4">
    <location>
        <begin position="359"/>
        <end position="369"/>
    </location>
</feature>
<dbReference type="Gene3D" id="1.25.40.20">
    <property type="entry name" value="Ankyrin repeat-containing domain"/>
    <property type="match status" value="1"/>
</dbReference>
<dbReference type="Pfam" id="PF00023">
    <property type="entry name" value="Ank"/>
    <property type="match status" value="1"/>
</dbReference>
<dbReference type="InterPro" id="IPR036770">
    <property type="entry name" value="Ankyrin_rpt-contain_sf"/>
</dbReference>
<dbReference type="PROSITE" id="PS50297">
    <property type="entry name" value="ANK_REP_REGION"/>
    <property type="match status" value="5"/>
</dbReference>
<feature type="repeat" description="ANK" evidence="3">
    <location>
        <begin position="223"/>
        <end position="255"/>
    </location>
</feature>
<evidence type="ECO:0000256" key="4">
    <source>
        <dbReference type="SAM" id="MobiDB-lite"/>
    </source>
</evidence>
<feature type="compositionally biased region" description="Polar residues" evidence="4">
    <location>
        <begin position="898"/>
        <end position="921"/>
    </location>
</feature>
<keyword evidence="1" id="KW-0677">Repeat</keyword>
<feature type="region of interest" description="Disordered" evidence="4">
    <location>
        <begin position="740"/>
        <end position="778"/>
    </location>
</feature>
<feature type="compositionally biased region" description="Low complexity" evidence="4">
    <location>
        <begin position="860"/>
        <end position="891"/>
    </location>
</feature>
<dbReference type="AlphaFoldDB" id="A0AAD9KJ88"/>
<evidence type="ECO:0000313" key="6">
    <source>
        <dbReference type="Proteomes" id="UP001209878"/>
    </source>
</evidence>
<dbReference type="Proteomes" id="UP001209878">
    <property type="component" value="Unassembled WGS sequence"/>
</dbReference>
<feature type="region of interest" description="Disordered" evidence="4">
    <location>
        <begin position="607"/>
        <end position="628"/>
    </location>
</feature>
<dbReference type="Pfam" id="PF12796">
    <property type="entry name" value="Ank_2"/>
    <property type="match status" value="2"/>
</dbReference>
<evidence type="ECO:0008006" key="7">
    <source>
        <dbReference type="Google" id="ProtNLM"/>
    </source>
</evidence>
<gene>
    <name evidence="5" type="ORF">NP493_964g00043</name>
</gene>
<feature type="region of interest" description="Disordered" evidence="4">
    <location>
        <begin position="357"/>
        <end position="406"/>
    </location>
</feature>
<comment type="caution">
    <text evidence="5">The sequence shown here is derived from an EMBL/GenBank/DDBJ whole genome shotgun (WGS) entry which is preliminary data.</text>
</comment>
<feature type="compositionally biased region" description="Polar residues" evidence="4">
    <location>
        <begin position="692"/>
        <end position="701"/>
    </location>
</feature>
<reference evidence="5" key="1">
    <citation type="journal article" date="2023" name="Mol. Biol. Evol.">
        <title>Third-Generation Sequencing Reveals the Adaptive Role of the Epigenome in Three Deep-Sea Polychaetes.</title>
        <authorList>
            <person name="Perez M."/>
            <person name="Aroh O."/>
            <person name="Sun Y."/>
            <person name="Lan Y."/>
            <person name="Juniper S.K."/>
            <person name="Young C.R."/>
            <person name="Angers B."/>
            <person name="Qian P.Y."/>
        </authorList>
    </citation>
    <scope>NUCLEOTIDE SEQUENCE</scope>
    <source>
        <strain evidence="5">R07B-5</strain>
    </source>
</reference>
<evidence type="ECO:0000256" key="3">
    <source>
        <dbReference type="PROSITE-ProRule" id="PRU00023"/>
    </source>
</evidence>
<name>A0AAD9KJ88_RIDPI</name>
<dbReference type="PANTHER" id="PTHR24171:SF9">
    <property type="entry name" value="ANKYRIN REPEAT DOMAIN-CONTAINING PROTEIN 39"/>
    <property type="match status" value="1"/>
</dbReference>
<keyword evidence="6" id="KW-1185">Reference proteome</keyword>
<dbReference type="SUPFAM" id="SSF48403">
    <property type="entry name" value="Ankyrin repeat"/>
    <property type="match status" value="1"/>
</dbReference>
<proteinExistence type="predicted"/>
<evidence type="ECO:0000313" key="5">
    <source>
        <dbReference type="EMBL" id="KAK2172396.1"/>
    </source>
</evidence>
<dbReference type="PROSITE" id="PS50088">
    <property type="entry name" value="ANK_REPEAT"/>
    <property type="match status" value="6"/>
</dbReference>
<feature type="repeat" description="ANK" evidence="3">
    <location>
        <begin position="157"/>
        <end position="189"/>
    </location>
</feature>
<feature type="region of interest" description="Disordered" evidence="4">
    <location>
        <begin position="689"/>
        <end position="709"/>
    </location>
</feature>
<feature type="compositionally biased region" description="Polar residues" evidence="4">
    <location>
        <begin position="389"/>
        <end position="406"/>
    </location>
</feature>
<feature type="repeat" description="ANK" evidence="3">
    <location>
        <begin position="190"/>
        <end position="222"/>
    </location>
</feature>
<feature type="region of interest" description="Disordered" evidence="4">
    <location>
        <begin position="813"/>
        <end position="930"/>
    </location>
</feature>
<dbReference type="SMART" id="SM00248">
    <property type="entry name" value="ANK"/>
    <property type="match status" value="6"/>
</dbReference>
<feature type="region of interest" description="Disordered" evidence="4">
    <location>
        <begin position="645"/>
        <end position="676"/>
    </location>
</feature>
<dbReference type="InterPro" id="IPR002110">
    <property type="entry name" value="Ankyrin_rpt"/>
</dbReference>
<feature type="repeat" description="ANK" evidence="3">
    <location>
        <begin position="256"/>
        <end position="288"/>
    </location>
</feature>